<keyword evidence="3" id="KW-0540">Nuclease</keyword>
<comment type="cofactor">
    <cofactor evidence="1">
        <name>Mg(2+)</name>
        <dbReference type="ChEBI" id="CHEBI:18420"/>
    </cofactor>
</comment>
<dbReference type="EMBL" id="RSCM01000006">
    <property type="protein sequence ID" value="RUS96723.1"/>
    <property type="molecule type" value="Genomic_DNA"/>
</dbReference>
<evidence type="ECO:0000256" key="6">
    <source>
        <dbReference type="ARBA" id="ARBA00022842"/>
    </source>
</evidence>
<comment type="similarity">
    <text evidence="7">Belongs to the PINc/VapC protein family.</text>
</comment>
<keyword evidence="6" id="KW-0460">Magnesium</keyword>
<dbReference type="OrthoDB" id="9796690at2"/>
<reference evidence="9 10" key="1">
    <citation type="journal article" date="2019" name="Genome Biol. Evol.">
        <title>Day and night: Metabolic profiles and evolutionary relationships of six axenic non-marine cyanobacteria.</title>
        <authorList>
            <person name="Will S.E."/>
            <person name="Henke P."/>
            <person name="Boedeker C."/>
            <person name="Huang S."/>
            <person name="Brinkmann H."/>
            <person name="Rohde M."/>
            <person name="Jarek M."/>
            <person name="Friedl T."/>
            <person name="Seufert S."/>
            <person name="Schumacher M."/>
            <person name="Overmann J."/>
            <person name="Neumann-Schaal M."/>
            <person name="Petersen J."/>
        </authorList>
    </citation>
    <scope>NUCLEOTIDE SEQUENCE [LARGE SCALE GENOMIC DNA]</scope>
    <source>
        <strain evidence="9 10">SAG 1403-4b</strain>
    </source>
</reference>
<keyword evidence="2" id="KW-1277">Toxin-antitoxin system</keyword>
<keyword evidence="5" id="KW-0378">Hydrolase</keyword>
<dbReference type="PANTHER" id="PTHR33653">
    <property type="entry name" value="RIBONUCLEASE VAPC2"/>
    <property type="match status" value="1"/>
</dbReference>
<name>A0A433US93_ANAVA</name>
<evidence type="ECO:0000256" key="4">
    <source>
        <dbReference type="ARBA" id="ARBA00022723"/>
    </source>
</evidence>
<evidence type="ECO:0000256" key="5">
    <source>
        <dbReference type="ARBA" id="ARBA00022801"/>
    </source>
</evidence>
<evidence type="ECO:0000259" key="8">
    <source>
        <dbReference type="Pfam" id="PF01850"/>
    </source>
</evidence>
<evidence type="ECO:0000256" key="7">
    <source>
        <dbReference type="ARBA" id="ARBA00038093"/>
    </source>
</evidence>
<comment type="caution">
    <text evidence="9">The sequence shown here is derived from an EMBL/GenBank/DDBJ whole genome shotgun (WGS) entry which is preliminary data.</text>
</comment>
<dbReference type="RefSeq" id="WP_127053930.1">
    <property type="nucleotide sequence ID" value="NZ_RSCM01000006.1"/>
</dbReference>
<dbReference type="InterPro" id="IPR002716">
    <property type="entry name" value="PIN_dom"/>
</dbReference>
<evidence type="ECO:0000313" key="9">
    <source>
        <dbReference type="EMBL" id="RUS96723.1"/>
    </source>
</evidence>
<evidence type="ECO:0000256" key="3">
    <source>
        <dbReference type="ARBA" id="ARBA00022722"/>
    </source>
</evidence>
<keyword evidence="10" id="KW-1185">Reference proteome</keyword>
<gene>
    <name evidence="9" type="primary">vapC</name>
    <name evidence="9" type="ORF">DSM107003_21290</name>
</gene>
<dbReference type="AlphaFoldDB" id="A0A433US93"/>
<dbReference type="PANTHER" id="PTHR33653:SF1">
    <property type="entry name" value="RIBONUCLEASE VAPC2"/>
    <property type="match status" value="1"/>
</dbReference>
<dbReference type="SUPFAM" id="SSF88723">
    <property type="entry name" value="PIN domain-like"/>
    <property type="match status" value="1"/>
</dbReference>
<dbReference type="GO" id="GO:0016787">
    <property type="term" value="F:hydrolase activity"/>
    <property type="evidence" value="ECO:0007669"/>
    <property type="project" value="UniProtKB-KW"/>
</dbReference>
<proteinExistence type="inferred from homology"/>
<dbReference type="CDD" id="cd09881">
    <property type="entry name" value="PIN_VapC4-5_FitB-like"/>
    <property type="match status" value="1"/>
</dbReference>
<dbReference type="InterPro" id="IPR050556">
    <property type="entry name" value="Type_II_TA_system_RNase"/>
</dbReference>
<accession>A0A433US93</accession>
<keyword evidence="4" id="KW-0479">Metal-binding</keyword>
<sequence length="133" mass="15160">MYLLDTNICIALLKENSQAVKKFNRYFSQCYLSTIIVAELYKGVYYSQQFAKNLETIVNFTDLLPIEPFDVDAAIEFGNIQSQLKKIGKPTGELDALIAAVARSHNDILVTNNIKDFINIPNLQLENWLENEI</sequence>
<evidence type="ECO:0000256" key="2">
    <source>
        <dbReference type="ARBA" id="ARBA00022649"/>
    </source>
</evidence>
<feature type="domain" description="PIN" evidence="8">
    <location>
        <begin position="2"/>
        <end position="118"/>
    </location>
</feature>
<evidence type="ECO:0000256" key="1">
    <source>
        <dbReference type="ARBA" id="ARBA00001946"/>
    </source>
</evidence>
<dbReference type="GO" id="GO:0046872">
    <property type="term" value="F:metal ion binding"/>
    <property type="evidence" value="ECO:0007669"/>
    <property type="project" value="UniProtKB-KW"/>
</dbReference>
<dbReference type="Proteomes" id="UP000276103">
    <property type="component" value="Unassembled WGS sequence"/>
</dbReference>
<protein>
    <submittedName>
        <fullName evidence="9">Ribonuclease VapC</fullName>
    </submittedName>
</protein>
<evidence type="ECO:0000313" key="10">
    <source>
        <dbReference type="Proteomes" id="UP000276103"/>
    </source>
</evidence>
<dbReference type="GO" id="GO:0004518">
    <property type="term" value="F:nuclease activity"/>
    <property type="evidence" value="ECO:0007669"/>
    <property type="project" value="UniProtKB-KW"/>
</dbReference>
<dbReference type="Gene3D" id="3.40.50.1010">
    <property type="entry name" value="5'-nuclease"/>
    <property type="match status" value="1"/>
</dbReference>
<dbReference type="Pfam" id="PF01850">
    <property type="entry name" value="PIN"/>
    <property type="match status" value="1"/>
</dbReference>
<organism evidence="9 10">
    <name type="scientific">Trichormus variabilis SAG 1403-4b</name>
    <dbReference type="NCBI Taxonomy" id="447716"/>
    <lineage>
        <taxon>Bacteria</taxon>
        <taxon>Bacillati</taxon>
        <taxon>Cyanobacteriota</taxon>
        <taxon>Cyanophyceae</taxon>
        <taxon>Nostocales</taxon>
        <taxon>Nostocaceae</taxon>
        <taxon>Trichormus</taxon>
    </lineage>
</organism>
<dbReference type="InterPro" id="IPR029060">
    <property type="entry name" value="PIN-like_dom_sf"/>
</dbReference>